<accession>V7I6V4</accession>
<evidence type="ECO:0000259" key="2">
    <source>
        <dbReference type="PROSITE" id="PS51736"/>
    </source>
</evidence>
<dbReference type="Proteomes" id="UP000017747">
    <property type="component" value="Unassembled WGS sequence"/>
</dbReference>
<feature type="domain" description="Resolvase/invertase-type recombinase catalytic" evidence="2">
    <location>
        <begin position="20"/>
        <end position="167"/>
    </location>
</feature>
<dbReference type="eggNOG" id="COG1961">
    <property type="taxonomic scope" value="Bacteria"/>
</dbReference>
<dbReference type="PANTHER" id="PTHR30461">
    <property type="entry name" value="DNA-INVERTASE FROM LAMBDOID PROPHAGE"/>
    <property type="match status" value="1"/>
</dbReference>
<dbReference type="SUPFAM" id="SSF53041">
    <property type="entry name" value="Resolvase-like"/>
    <property type="match status" value="1"/>
</dbReference>
<comment type="caution">
    <text evidence="4">The sequence shown here is derived from an EMBL/GenBank/DDBJ whole genome shotgun (WGS) entry which is preliminary data.</text>
</comment>
<evidence type="ECO:0000313" key="5">
    <source>
        <dbReference type="Proteomes" id="UP000017747"/>
    </source>
</evidence>
<dbReference type="Pfam" id="PF00239">
    <property type="entry name" value="Resolvase"/>
    <property type="match status" value="1"/>
</dbReference>
<dbReference type="Gene3D" id="3.90.1750.20">
    <property type="entry name" value="Putative Large Serine Recombinase, Chain B, Domain 2"/>
    <property type="match status" value="1"/>
</dbReference>
<dbReference type="InterPro" id="IPR006119">
    <property type="entry name" value="Resolv_N"/>
</dbReference>
<keyword evidence="5" id="KW-1185">Reference proteome</keyword>
<feature type="domain" description="Recombinase" evidence="3">
    <location>
        <begin position="176"/>
        <end position="290"/>
    </location>
</feature>
<dbReference type="CDD" id="cd00338">
    <property type="entry name" value="Ser_Recombinase"/>
    <property type="match status" value="1"/>
</dbReference>
<dbReference type="RefSeq" id="WP_023387146.1">
    <property type="nucleotide sequence ID" value="NZ_AXUN02000175.1"/>
</dbReference>
<evidence type="ECO:0000259" key="3">
    <source>
        <dbReference type="PROSITE" id="PS51737"/>
    </source>
</evidence>
<dbReference type="Gene3D" id="3.40.50.1390">
    <property type="entry name" value="Resolvase, N-terminal catalytic domain"/>
    <property type="match status" value="1"/>
</dbReference>
<proteinExistence type="predicted"/>
<evidence type="ECO:0000256" key="1">
    <source>
        <dbReference type="SAM" id="MobiDB-lite"/>
    </source>
</evidence>
<gene>
    <name evidence="4" type="ORF">T472_0210335</name>
</gene>
<protein>
    <submittedName>
        <fullName evidence="4">Resolvase</fullName>
    </submittedName>
</protein>
<dbReference type="InterPro" id="IPR011109">
    <property type="entry name" value="DNA_bind_recombinase_dom"/>
</dbReference>
<dbReference type="PROSITE" id="PS51736">
    <property type="entry name" value="RECOMBINASES_3"/>
    <property type="match status" value="1"/>
</dbReference>
<reference evidence="4 5" key="1">
    <citation type="journal article" date="2014" name="Genome Announc.">
        <title>Genome Sequence of Youngiibacter fragilis, the Type Strain of the Genus Youngiibacter.</title>
        <authorList>
            <person name="Wawrik C.B."/>
            <person name="Callaghan A.V."/>
            <person name="Stamps B.W."/>
            <person name="Wawrik B."/>
        </authorList>
    </citation>
    <scope>NUCLEOTIDE SEQUENCE [LARGE SCALE GENOMIC DNA]</scope>
    <source>
        <strain evidence="4 5">232.1</strain>
    </source>
</reference>
<dbReference type="SMART" id="SM00857">
    <property type="entry name" value="Resolvase"/>
    <property type="match status" value="1"/>
</dbReference>
<dbReference type="GO" id="GO:0000150">
    <property type="term" value="F:DNA strand exchange activity"/>
    <property type="evidence" value="ECO:0007669"/>
    <property type="project" value="InterPro"/>
</dbReference>
<feature type="compositionally biased region" description="Basic residues" evidence="1">
    <location>
        <begin position="298"/>
        <end position="308"/>
    </location>
</feature>
<dbReference type="PROSITE" id="PS51737">
    <property type="entry name" value="RECOMBINASE_DNA_BIND"/>
    <property type="match status" value="1"/>
</dbReference>
<dbReference type="GO" id="GO:0003677">
    <property type="term" value="F:DNA binding"/>
    <property type="evidence" value="ECO:0007669"/>
    <property type="project" value="InterPro"/>
</dbReference>
<dbReference type="EMBL" id="AXUN02000175">
    <property type="protein sequence ID" value="ETA80727.1"/>
    <property type="molecule type" value="Genomic_DNA"/>
</dbReference>
<dbReference type="OrthoDB" id="9769353at2"/>
<evidence type="ECO:0000313" key="4">
    <source>
        <dbReference type="EMBL" id="ETA80727.1"/>
    </source>
</evidence>
<name>V7I6V4_9CLOT</name>
<dbReference type="InterPro" id="IPR038109">
    <property type="entry name" value="DNA_bind_recomb_sf"/>
</dbReference>
<dbReference type="PANTHER" id="PTHR30461:SF23">
    <property type="entry name" value="DNA RECOMBINASE-RELATED"/>
    <property type="match status" value="1"/>
</dbReference>
<feature type="region of interest" description="Disordered" evidence="1">
    <location>
        <begin position="285"/>
        <end position="308"/>
    </location>
</feature>
<sequence length="308" mass="34565">MQLGKNVQFIPARLQHDIKPVGIYCRVSSADTAQLESLSIQVSTLTNYVSIIEDWKLVDAYVEVATSKTGASRKQFDRLIEDCKAGKIKIIVAKSIERMGRDTVEILTAMRAIKDNGARLLLLNNYVDTEYMDDEMLVSIVASLAQADNESRGENIKIGYKYHAAEGTSGLYRRKCYGYTHDENGNLQIDETEAEVVRIIFKLYLQGESLGGISKKLKEKGIISSTGKATWHKESINHLLSNEKYIGDVEILKSEKSTDSYLIQDSHEAIIDKATFRAVQLEKQARSNMKNTAEGPKRKATKYSSKKK</sequence>
<dbReference type="Pfam" id="PF07508">
    <property type="entry name" value="Recombinase"/>
    <property type="match status" value="1"/>
</dbReference>
<dbReference type="InterPro" id="IPR050639">
    <property type="entry name" value="SSR_resolvase"/>
</dbReference>
<dbReference type="InterPro" id="IPR036162">
    <property type="entry name" value="Resolvase-like_N_sf"/>
</dbReference>
<organism evidence="4 5">
    <name type="scientific">Youngiibacter fragilis 232.1</name>
    <dbReference type="NCBI Taxonomy" id="994573"/>
    <lineage>
        <taxon>Bacteria</taxon>
        <taxon>Bacillati</taxon>
        <taxon>Bacillota</taxon>
        <taxon>Clostridia</taxon>
        <taxon>Eubacteriales</taxon>
        <taxon>Clostridiaceae</taxon>
        <taxon>Youngiibacter</taxon>
    </lineage>
</organism>
<dbReference type="AlphaFoldDB" id="V7I6V4"/>
<dbReference type="STRING" id="994573.T472_0210335"/>